<evidence type="ECO:0000313" key="4">
    <source>
        <dbReference type="EMBL" id="TRL34991.1"/>
    </source>
</evidence>
<evidence type="ECO:0000256" key="1">
    <source>
        <dbReference type="SAM" id="Phobius"/>
    </source>
</evidence>
<dbReference type="OrthoDB" id="9812071at2"/>
<dbReference type="Proteomes" id="UP000316781">
    <property type="component" value="Unassembled WGS sequence"/>
</dbReference>
<keyword evidence="1" id="KW-0472">Membrane</keyword>
<evidence type="ECO:0000313" key="6">
    <source>
        <dbReference type="Proteomes" id="UP000316781"/>
    </source>
</evidence>
<dbReference type="EMBL" id="PUIV01000015">
    <property type="protein sequence ID" value="PWB93838.1"/>
    <property type="molecule type" value="Genomic_DNA"/>
</dbReference>
<sequence length="46" mass="5059">MADHHHEASSDIAEHLATYNGFLTLLKVGTAASVVTLLLLYFFLAR</sequence>
<reference evidence="3" key="2">
    <citation type="submission" date="2018-02" db="EMBL/GenBank/DDBJ databases">
        <authorList>
            <person name="Cohen D.B."/>
            <person name="Kent A.D."/>
        </authorList>
    </citation>
    <scope>NUCLEOTIDE SEQUENCE</scope>
    <source>
        <strain evidence="3">DSM 17706</strain>
    </source>
</reference>
<dbReference type="InterPro" id="IPR012422">
    <property type="entry name" value="Cyt_c_oxidase_su4_bac-aa3"/>
</dbReference>
<dbReference type="EMBL" id="VJMF01000036">
    <property type="protein sequence ID" value="TRL34991.1"/>
    <property type="molecule type" value="Genomic_DNA"/>
</dbReference>
<dbReference type="SUPFAM" id="SSF81469">
    <property type="entry name" value="Bacterial aa3 type cytochrome c oxidase subunit IV"/>
    <property type="match status" value="1"/>
</dbReference>
<dbReference type="Gene3D" id="1.20.5.160">
    <property type="entry name" value="Bacterial aa3 type cytochrome c oxidase subunit IV"/>
    <property type="match status" value="1"/>
</dbReference>
<proteinExistence type="predicted"/>
<evidence type="ECO:0000313" key="5">
    <source>
        <dbReference type="Proteomes" id="UP000245137"/>
    </source>
</evidence>
<dbReference type="Proteomes" id="UP000245137">
    <property type="component" value="Unassembled WGS sequence"/>
</dbReference>
<dbReference type="AlphaFoldDB" id="A0A2U1SQE6"/>
<keyword evidence="1" id="KW-0812">Transmembrane</keyword>
<dbReference type="Pfam" id="PF07835">
    <property type="entry name" value="COX4_pro_2"/>
    <property type="match status" value="1"/>
</dbReference>
<gene>
    <name evidence="3" type="ORF">C5689_11215</name>
    <name evidence="4" type="ORF">FM996_08700</name>
</gene>
<reference evidence="4 6" key="3">
    <citation type="submission" date="2019-07" db="EMBL/GenBank/DDBJ databases">
        <title>Ln-dependent methylotrophs.</title>
        <authorList>
            <person name="Tani A."/>
        </authorList>
    </citation>
    <scope>NUCLEOTIDE SEQUENCE [LARGE SCALE GENOMIC DNA]</scope>
    <source>
        <strain evidence="4 6">SM89A</strain>
    </source>
</reference>
<reference evidence="3 5" key="1">
    <citation type="journal article" date="2018" name="Appl. Microbiol. Biotechnol.">
        <title>Co-cultivation of the strictly anaerobic methanogen Methanosarcina barkeri with aerobic methanotrophs in an oxygen-limited membrane bioreactor.</title>
        <authorList>
            <person name="In 't Zandt M.H."/>
            <person name="van den Bosch T.J.M."/>
            <person name="Rijkers R."/>
            <person name="van Kessel M.A.H.J."/>
            <person name="Jetten M.S.M."/>
            <person name="Welte C.U."/>
        </authorList>
    </citation>
    <scope>NUCLEOTIDE SEQUENCE [LARGE SCALE GENOMIC DNA]</scope>
    <source>
        <strain evidence="3 5">DSM 17706</strain>
    </source>
</reference>
<comment type="caution">
    <text evidence="3">The sequence shown here is derived from an EMBL/GenBank/DDBJ whole genome shotgun (WGS) entry which is preliminary data.</text>
</comment>
<protein>
    <submittedName>
        <fullName evidence="3">Aa3-type cytochrome c oxidase subunit IV</fullName>
    </submittedName>
</protein>
<keyword evidence="5" id="KW-1185">Reference proteome</keyword>
<keyword evidence="1" id="KW-1133">Transmembrane helix</keyword>
<feature type="transmembrane region" description="Helical" evidence="1">
    <location>
        <begin position="22"/>
        <end position="44"/>
    </location>
</feature>
<evidence type="ECO:0000259" key="2">
    <source>
        <dbReference type="Pfam" id="PF07835"/>
    </source>
</evidence>
<feature type="domain" description="Cytochrome c oxidase subunit IV bacterial aa3 type" evidence="2">
    <location>
        <begin position="5"/>
        <end position="44"/>
    </location>
</feature>
<dbReference type="InterPro" id="IPR036596">
    <property type="entry name" value="Cyt-C_aa3_sf"/>
</dbReference>
<organism evidence="3 5">
    <name type="scientific">Methylosinus sporium</name>
    <dbReference type="NCBI Taxonomy" id="428"/>
    <lineage>
        <taxon>Bacteria</taxon>
        <taxon>Pseudomonadati</taxon>
        <taxon>Pseudomonadota</taxon>
        <taxon>Alphaproteobacteria</taxon>
        <taxon>Hyphomicrobiales</taxon>
        <taxon>Methylocystaceae</taxon>
        <taxon>Methylosinus</taxon>
    </lineage>
</organism>
<evidence type="ECO:0000313" key="3">
    <source>
        <dbReference type="EMBL" id="PWB93838.1"/>
    </source>
</evidence>
<dbReference type="RefSeq" id="WP_108917361.1">
    <property type="nucleotide sequence ID" value="NZ_BGJY01000001.1"/>
</dbReference>
<accession>A0A2U1SQE6</accession>
<name>A0A2U1SQE6_METSR</name>